<gene>
    <name evidence="3" type="ORF">GPJ59_25290</name>
</gene>
<evidence type="ECO:0000256" key="1">
    <source>
        <dbReference type="SAM" id="MobiDB-lite"/>
    </source>
</evidence>
<dbReference type="Gene3D" id="2.60.40.10">
    <property type="entry name" value="Immunoglobulins"/>
    <property type="match status" value="1"/>
</dbReference>
<feature type="region of interest" description="Disordered" evidence="1">
    <location>
        <begin position="108"/>
        <end position="129"/>
    </location>
</feature>
<name>A0ABS6ZBX9_9ACTN</name>
<feature type="signal peptide" evidence="2">
    <location>
        <begin position="1"/>
        <end position="25"/>
    </location>
</feature>
<keyword evidence="2" id="KW-0732">Signal</keyword>
<evidence type="ECO:0000256" key="2">
    <source>
        <dbReference type="SAM" id="SignalP"/>
    </source>
</evidence>
<evidence type="ECO:0000313" key="4">
    <source>
        <dbReference type="Proteomes" id="UP000812013"/>
    </source>
</evidence>
<feature type="chain" id="PRO_5045836770" description="Ig-like domain-containing protein" evidence="2">
    <location>
        <begin position="26"/>
        <end position="236"/>
    </location>
</feature>
<comment type="caution">
    <text evidence="3">The sequence shown here is derived from an EMBL/GenBank/DDBJ whole genome shotgun (WGS) entry which is preliminary data.</text>
</comment>
<dbReference type="EMBL" id="WTFF01000219">
    <property type="protein sequence ID" value="MBW5485101.1"/>
    <property type="molecule type" value="Genomic_DNA"/>
</dbReference>
<dbReference type="InterPro" id="IPR013783">
    <property type="entry name" value="Ig-like_fold"/>
</dbReference>
<dbReference type="Proteomes" id="UP000812013">
    <property type="component" value="Unassembled WGS sequence"/>
</dbReference>
<dbReference type="RefSeq" id="WP_219670011.1">
    <property type="nucleotide sequence ID" value="NZ_WTFF01000219.1"/>
</dbReference>
<evidence type="ECO:0008006" key="5">
    <source>
        <dbReference type="Google" id="ProtNLM"/>
    </source>
</evidence>
<feature type="region of interest" description="Disordered" evidence="1">
    <location>
        <begin position="200"/>
        <end position="226"/>
    </location>
</feature>
<accession>A0ABS6ZBX9</accession>
<evidence type="ECO:0000313" key="3">
    <source>
        <dbReference type="EMBL" id="MBW5485101.1"/>
    </source>
</evidence>
<reference evidence="3 4" key="1">
    <citation type="submission" date="2019-12" db="EMBL/GenBank/DDBJ databases">
        <title>Genome sequence of Streptomyces bambusae.</title>
        <authorList>
            <person name="Bansal K."/>
            <person name="Choksket S."/>
            <person name="Korpole S."/>
            <person name="Patil P.B."/>
        </authorList>
    </citation>
    <scope>NUCLEOTIDE SEQUENCE [LARGE SCALE GENOMIC DNA]</scope>
    <source>
        <strain evidence="3 4">SK60</strain>
    </source>
</reference>
<organism evidence="3 4">
    <name type="scientific">Streptomyces bambusae</name>
    <dbReference type="NCBI Taxonomy" id="1550616"/>
    <lineage>
        <taxon>Bacteria</taxon>
        <taxon>Bacillati</taxon>
        <taxon>Actinomycetota</taxon>
        <taxon>Actinomycetes</taxon>
        <taxon>Kitasatosporales</taxon>
        <taxon>Streptomycetaceae</taxon>
        <taxon>Streptomyces</taxon>
    </lineage>
</organism>
<protein>
    <recommendedName>
        <fullName evidence="5">Ig-like domain-containing protein</fullName>
    </recommendedName>
</protein>
<sequence>MNRHARHALLTPLLVSAVAVPPAMAAQAAPLGVAAPGAVPQAVCKLVVATGTNPVEFDLQLTGFRAGQQVRVEGPETFTRTVSASGSVTEEDVKKGSYTVIVRGDRNNRGMTVSCSKPPRTPPPPATGAARVSAVDITGASTSPAEVDCKVPQNVTFTGKITGTGTGEVSYTWTSGGRQTTPSVNFTAPETATATFVVKSPTRAAPTDPAPKVEASLKAGSASDSAGFTLKCAPGT</sequence>
<keyword evidence="4" id="KW-1185">Reference proteome</keyword>
<proteinExistence type="predicted"/>